<dbReference type="InterPro" id="IPR000115">
    <property type="entry name" value="PRibGlycinamide_synth"/>
</dbReference>
<dbReference type="Pfam" id="PF02844">
    <property type="entry name" value="GARS_N"/>
    <property type="match status" value="1"/>
</dbReference>
<sequence length="107" mass="11655">MICRREGGCWRWGKGTALCHAWKRSPSCDAVFCAPGNVGISSSGDATCIPDLDIYDSSAVIAICRQWGVGPQAPLVSGLANNLVKKLEFLLLVHRQKLLLWKVLKTS</sequence>
<protein>
    <recommendedName>
        <fullName evidence="1">Phosphoribosylglycinamide synthetase N-terminal domain-containing protein</fullName>
    </recommendedName>
</protein>
<dbReference type="InterPro" id="IPR016185">
    <property type="entry name" value="PreATP-grasp_dom_sf"/>
</dbReference>
<organism evidence="2 3">
    <name type="scientific">Acer saccharum</name>
    <name type="common">Sugar maple</name>
    <dbReference type="NCBI Taxonomy" id="4024"/>
    <lineage>
        <taxon>Eukaryota</taxon>
        <taxon>Viridiplantae</taxon>
        <taxon>Streptophyta</taxon>
        <taxon>Embryophyta</taxon>
        <taxon>Tracheophyta</taxon>
        <taxon>Spermatophyta</taxon>
        <taxon>Magnoliopsida</taxon>
        <taxon>eudicotyledons</taxon>
        <taxon>Gunneridae</taxon>
        <taxon>Pentapetalae</taxon>
        <taxon>rosids</taxon>
        <taxon>malvids</taxon>
        <taxon>Sapindales</taxon>
        <taxon>Sapindaceae</taxon>
        <taxon>Hippocastanoideae</taxon>
        <taxon>Acereae</taxon>
        <taxon>Acer</taxon>
    </lineage>
</organism>
<dbReference type="GO" id="GO:0009113">
    <property type="term" value="P:purine nucleobase biosynthetic process"/>
    <property type="evidence" value="ECO:0007669"/>
    <property type="project" value="InterPro"/>
</dbReference>
<dbReference type="EMBL" id="JAUESC010000381">
    <property type="protein sequence ID" value="KAK0590960.1"/>
    <property type="molecule type" value="Genomic_DNA"/>
</dbReference>
<reference evidence="2" key="2">
    <citation type="submission" date="2023-06" db="EMBL/GenBank/DDBJ databases">
        <authorList>
            <person name="Swenson N.G."/>
            <person name="Wegrzyn J.L."/>
            <person name="Mcevoy S.L."/>
        </authorList>
    </citation>
    <scope>NUCLEOTIDE SEQUENCE</scope>
    <source>
        <strain evidence="2">NS2018</strain>
        <tissue evidence="2">Leaf</tissue>
    </source>
</reference>
<comment type="caution">
    <text evidence="2">The sequence shown here is derived from an EMBL/GenBank/DDBJ whole genome shotgun (WGS) entry which is preliminary data.</text>
</comment>
<dbReference type="PANTHER" id="PTHR43472:SF1">
    <property type="entry name" value="PHOSPHORIBOSYLAMINE--GLYCINE LIGASE, CHLOROPLASTIC"/>
    <property type="match status" value="1"/>
</dbReference>
<gene>
    <name evidence="2" type="ORF">LWI29_033704</name>
</gene>
<evidence type="ECO:0000313" key="2">
    <source>
        <dbReference type="EMBL" id="KAK0590960.1"/>
    </source>
</evidence>
<feature type="domain" description="Phosphoribosylglycinamide synthetase N-terminal" evidence="1">
    <location>
        <begin position="13"/>
        <end position="85"/>
    </location>
</feature>
<dbReference type="PANTHER" id="PTHR43472">
    <property type="entry name" value="PHOSPHORIBOSYLAMINE--GLYCINE LIGASE"/>
    <property type="match status" value="1"/>
</dbReference>
<dbReference type="GO" id="GO:0004637">
    <property type="term" value="F:phosphoribosylamine-glycine ligase activity"/>
    <property type="evidence" value="ECO:0007669"/>
    <property type="project" value="InterPro"/>
</dbReference>
<keyword evidence="3" id="KW-1185">Reference proteome</keyword>
<proteinExistence type="predicted"/>
<reference evidence="2" key="1">
    <citation type="journal article" date="2022" name="Plant J.">
        <title>Strategies of tolerance reflected in two North American maple genomes.</title>
        <authorList>
            <person name="McEvoy S.L."/>
            <person name="Sezen U.U."/>
            <person name="Trouern-Trend A."/>
            <person name="McMahon S.M."/>
            <person name="Schaberg P.G."/>
            <person name="Yang J."/>
            <person name="Wegrzyn J.L."/>
            <person name="Swenson N.G."/>
        </authorList>
    </citation>
    <scope>NUCLEOTIDE SEQUENCE</scope>
    <source>
        <strain evidence="2">NS2018</strain>
    </source>
</reference>
<dbReference type="Gene3D" id="3.40.50.20">
    <property type="match status" value="1"/>
</dbReference>
<dbReference type="Proteomes" id="UP001168877">
    <property type="component" value="Unassembled WGS sequence"/>
</dbReference>
<accession>A0AA39SIQ6</accession>
<name>A0AA39SIQ6_ACESA</name>
<dbReference type="SUPFAM" id="SSF52440">
    <property type="entry name" value="PreATP-grasp domain"/>
    <property type="match status" value="1"/>
</dbReference>
<dbReference type="InterPro" id="IPR020562">
    <property type="entry name" value="PRibGlycinamide_synth_N"/>
</dbReference>
<evidence type="ECO:0000259" key="1">
    <source>
        <dbReference type="Pfam" id="PF02844"/>
    </source>
</evidence>
<evidence type="ECO:0000313" key="3">
    <source>
        <dbReference type="Proteomes" id="UP001168877"/>
    </source>
</evidence>
<dbReference type="AlphaFoldDB" id="A0AA39SIQ6"/>